<gene>
    <name evidence="1" type="ORF">VEx25_0278</name>
</gene>
<reference evidence="2" key="1">
    <citation type="submission" date="2006-10" db="EMBL/GenBank/DDBJ databases">
        <authorList>
            <person name="Heidelberg J."/>
            <person name="Sebastian Y."/>
        </authorList>
    </citation>
    <scope>NUCLEOTIDE SEQUENCE [LARGE SCALE GENOMIC DNA]</scope>
    <source>
        <strain evidence="2">EX25</strain>
    </source>
</reference>
<proteinExistence type="predicted"/>
<dbReference type="NCBIfam" id="NF008291">
    <property type="entry name" value="PRK11071.1"/>
    <property type="match status" value="1"/>
</dbReference>
<dbReference type="GO" id="GO:0016787">
    <property type="term" value="F:hydrolase activity"/>
    <property type="evidence" value="ECO:0007669"/>
    <property type="project" value="UniProtKB-KW"/>
</dbReference>
<keyword evidence="1" id="KW-0378">Hydrolase</keyword>
<dbReference type="EC" id="3.1.-.-" evidence="1"/>
<organism evidence="1 2">
    <name type="scientific">Vibrio antiquarius (strain Ex25)</name>
    <dbReference type="NCBI Taxonomy" id="150340"/>
    <lineage>
        <taxon>Bacteria</taxon>
        <taxon>Pseudomonadati</taxon>
        <taxon>Pseudomonadota</taxon>
        <taxon>Gammaproteobacteria</taxon>
        <taxon>Vibrionales</taxon>
        <taxon>Vibrionaceae</taxon>
        <taxon>Vibrio</taxon>
        <taxon>Vibrio diabolicus subgroup</taxon>
    </lineage>
</organism>
<dbReference type="PANTHER" id="PTHR35602">
    <property type="entry name" value="ESTERASE YQIA-RELATED"/>
    <property type="match status" value="1"/>
</dbReference>
<dbReference type="Gene3D" id="3.40.50.1820">
    <property type="entry name" value="alpha/beta hydrolase"/>
    <property type="match status" value="1"/>
</dbReference>
<evidence type="ECO:0000313" key="2">
    <source>
        <dbReference type="Proteomes" id="UP000242664"/>
    </source>
</evidence>
<dbReference type="InterPro" id="IPR008886">
    <property type="entry name" value="UPF0227/Esterase_YqiA"/>
</dbReference>
<dbReference type="Pfam" id="PF05728">
    <property type="entry name" value="UPF0227"/>
    <property type="match status" value="1"/>
</dbReference>
<dbReference type="EMBL" id="DS267878">
    <property type="protein sequence ID" value="EDN55780.1"/>
    <property type="molecule type" value="Genomic_DNA"/>
</dbReference>
<dbReference type="PANTHER" id="PTHR35602:SF3">
    <property type="entry name" value="ESTERASE YQIA"/>
    <property type="match status" value="1"/>
</dbReference>
<dbReference type="InterPro" id="IPR029058">
    <property type="entry name" value="AB_hydrolase_fold"/>
</dbReference>
<protein>
    <submittedName>
        <fullName evidence="1">Esterase YqiA</fullName>
        <ecNumber evidence="1">3.1.-.-</ecNumber>
    </submittedName>
</protein>
<name>A0ABM9WR03_VIBAE</name>
<accession>A0ABM9WR03</accession>
<dbReference type="SUPFAM" id="SSF53474">
    <property type="entry name" value="alpha/beta-Hydrolases"/>
    <property type="match status" value="1"/>
</dbReference>
<keyword evidence="2" id="KW-1185">Reference proteome</keyword>
<sequence length="205" mass="23294">MFGLAFLCEISMSKPSLLLYIHGFNSSPLSMKANVMRAYCEQHRPDIKVIVPQLPCYPQQAAKLLLDIIEQYKDDYNIGLVGSSLGGFMSMWLNDKFGFKAVVVNPAVKPYELLVDYLGEQTNPYTHETYTLEACHIDELKALDVQSIASPHSFWLLQQTEDEVLDYRQAVDKFADAKQTVEQGGDHSFVGFERYPAQIIEFLEL</sequence>
<evidence type="ECO:0000313" key="1">
    <source>
        <dbReference type="EMBL" id="EDN55780.1"/>
    </source>
</evidence>
<dbReference type="Proteomes" id="UP000242664">
    <property type="component" value="Unassembled WGS sequence"/>
</dbReference>